<gene>
    <name evidence="7" type="primary">gloB</name>
    <name evidence="9" type="ORF">C7389_12137</name>
</gene>
<dbReference type="InterPro" id="IPR035680">
    <property type="entry name" value="Clx_II_MBL"/>
</dbReference>
<dbReference type="CDD" id="cd07723">
    <property type="entry name" value="hydroxyacylglutathione_hydrolase_MBL-fold"/>
    <property type="match status" value="1"/>
</dbReference>
<feature type="binding site" evidence="7">
    <location>
        <position position="66"/>
    </location>
    <ligand>
        <name>Zn(2+)</name>
        <dbReference type="ChEBI" id="CHEBI:29105"/>
        <label>2</label>
    </ligand>
</feature>
<dbReference type="UniPathway" id="UPA00619">
    <property type="reaction ID" value="UER00676"/>
</dbReference>
<feature type="binding site" evidence="7">
    <location>
        <position position="180"/>
    </location>
    <ligand>
        <name>Zn(2+)</name>
        <dbReference type="ChEBI" id="CHEBI:29105"/>
        <label>2</label>
    </ligand>
</feature>
<protein>
    <recommendedName>
        <fullName evidence="7">Hydroxyacylglutathione hydrolase</fullName>
        <ecNumber evidence="7">3.1.2.6</ecNumber>
    </recommendedName>
    <alternativeName>
        <fullName evidence="7">Glyoxalase II</fullName>
        <shortName evidence="7">Glx II</shortName>
    </alternativeName>
</protein>
<dbReference type="RefSeq" id="WP_425455585.1">
    <property type="nucleotide sequence ID" value="NZ_SNVV01000021.1"/>
</dbReference>
<dbReference type="InterPro" id="IPR001279">
    <property type="entry name" value="Metallo-B-lactamas"/>
</dbReference>
<comment type="function">
    <text evidence="7">Thiolesterase that catalyzes the hydrolysis of S-D-lactoyl-glutathione to form glutathione and D-lactic acid.</text>
</comment>
<comment type="subunit">
    <text evidence="7">Monomer.</text>
</comment>
<evidence type="ECO:0000256" key="1">
    <source>
        <dbReference type="ARBA" id="ARBA00001623"/>
    </source>
</evidence>
<feature type="binding site" evidence="7">
    <location>
        <position position="67"/>
    </location>
    <ligand>
        <name>Zn(2+)</name>
        <dbReference type="ChEBI" id="CHEBI:29105"/>
        <label>2</label>
    </ligand>
</feature>
<evidence type="ECO:0000259" key="8">
    <source>
        <dbReference type="SMART" id="SM00849"/>
    </source>
</evidence>
<evidence type="ECO:0000256" key="5">
    <source>
        <dbReference type="ARBA" id="ARBA00022801"/>
    </source>
</evidence>
<dbReference type="SUPFAM" id="SSF56281">
    <property type="entry name" value="Metallo-hydrolase/oxidoreductase"/>
    <property type="match status" value="1"/>
</dbReference>
<dbReference type="GO" id="GO:0004416">
    <property type="term" value="F:hydroxyacylglutathione hydrolase activity"/>
    <property type="evidence" value="ECO:0007669"/>
    <property type="project" value="UniProtKB-UniRule"/>
</dbReference>
<dbReference type="Pfam" id="PF16123">
    <property type="entry name" value="HAGH_C"/>
    <property type="match status" value="1"/>
</dbReference>
<dbReference type="Gene3D" id="3.60.15.10">
    <property type="entry name" value="Ribonuclease Z/Hydroxyacylglutathione hydrolase-like"/>
    <property type="match status" value="1"/>
</dbReference>
<dbReference type="PANTHER" id="PTHR43705:SF1">
    <property type="entry name" value="HYDROXYACYLGLUTATHIONE HYDROLASE GLOB"/>
    <property type="match status" value="1"/>
</dbReference>
<dbReference type="InterPro" id="IPR050110">
    <property type="entry name" value="Glyoxalase_II_hydrolase"/>
</dbReference>
<keyword evidence="10" id="KW-1185">Reference proteome</keyword>
<keyword evidence="5 7" id="KW-0378">Hydrolase</keyword>
<evidence type="ECO:0000313" key="9">
    <source>
        <dbReference type="EMBL" id="TDN47232.1"/>
    </source>
</evidence>
<feature type="binding site" evidence="7">
    <location>
        <position position="142"/>
    </location>
    <ligand>
        <name>Zn(2+)</name>
        <dbReference type="ChEBI" id="CHEBI:29105"/>
        <label>1</label>
    </ligand>
</feature>
<evidence type="ECO:0000256" key="3">
    <source>
        <dbReference type="ARBA" id="ARBA00006759"/>
    </source>
</evidence>
<feature type="binding site" evidence="7">
    <location>
        <position position="62"/>
    </location>
    <ligand>
        <name>Zn(2+)</name>
        <dbReference type="ChEBI" id="CHEBI:29105"/>
        <label>1</label>
    </ligand>
</feature>
<dbReference type="GO" id="GO:0046872">
    <property type="term" value="F:metal ion binding"/>
    <property type="evidence" value="ECO:0007669"/>
    <property type="project" value="UniProtKB-KW"/>
</dbReference>
<sequence>MVSASKSGLMDAIIPLPAFRDNYIWLLRRGRHAVVVDPGDAAPVQAYLQAEDLALSAILVTHHHPDHVGGLGELLDAAPLSAKEIPVFGPGRENIAGVNRPVMEGDTVVLPDLKLTLGVLDVPGHTAGHVAYYGETLLFCGDTLFSAGCGRLFEGSPAQMAASLAKFNALPAETRVYCTHEYTLSNLAFSRAAEPHNPARDEYAHWCEAQRAGGKPTLPSTIARERAINPFLRTQEAGVIAAVTQHAGTPPADAVACLAALRAWKDVF</sequence>
<reference evidence="9 10" key="1">
    <citation type="submission" date="2019-03" db="EMBL/GenBank/DDBJ databases">
        <title>Genomic Encyclopedia of Type Strains, Phase IV (KMG-IV): sequencing the most valuable type-strain genomes for metagenomic binning, comparative biology and taxonomic classification.</title>
        <authorList>
            <person name="Goeker M."/>
        </authorList>
    </citation>
    <scope>NUCLEOTIDE SEQUENCE [LARGE SCALE GENOMIC DNA]</scope>
    <source>
        <strain evidence="9 10">DSM 12121</strain>
    </source>
</reference>
<evidence type="ECO:0000256" key="7">
    <source>
        <dbReference type="HAMAP-Rule" id="MF_01374"/>
    </source>
</evidence>
<name>A0A4V3BLM5_9RHOO</name>
<evidence type="ECO:0000256" key="4">
    <source>
        <dbReference type="ARBA" id="ARBA00022723"/>
    </source>
</evidence>
<accession>A0A4V3BLM5</accession>
<evidence type="ECO:0000256" key="6">
    <source>
        <dbReference type="ARBA" id="ARBA00022833"/>
    </source>
</evidence>
<feature type="domain" description="Metallo-beta-lactamase" evidence="8">
    <location>
        <begin position="21"/>
        <end position="180"/>
    </location>
</feature>
<comment type="pathway">
    <text evidence="2 7">Secondary metabolite metabolism; methylglyoxal degradation; (R)-lactate from methylglyoxal: step 2/2.</text>
</comment>
<organism evidence="9 10">
    <name type="scientific">Azoarcus indigens</name>
    <dbReference type="NCBI Taxonomy" id="29545"/>
    <lineage>
        <taxon>Bacteria</taxon>
        <taxon>Pseudomonadati</taxon>
        <taxon>Pseudomonadota</taxon>
        <taxon>Betaproteobacteria</taxon>
        <taxon>Rhodocyclales</taxon>
        <taxon>Zoogloeaceae</taxon>
        <taxon>Azoarcus</taxon>
    </lineage>
</organism>
<proteinExistence type="inferred from homology"/>
<dbReference type="NCBIfam" id="TIGR03413">
    <property type="entry name" value="GSH_gloB"/>
    <property type="match status" value="1"/>
</dbReference>
<feature type="binding site" evidence="7">
    <location>
        <position position="125"/>
    </location>
    <ligand>
        <name>Zn(2+)</name>
        <dbReference type="ChEBI" id="CHEBI:29105"/>
        <label>1</label>
    </ligand>
</feature>
<dbReference type="InterPro" id="IPR036866">
    <property type="entry name" value="RibonucZ/Hydroxyglut_hydro"/>
</dbReference>
<dbReference type="Pfam" id="PF00753">
    <property type="entry name" value="Lactamase_B"/>
    <property type="match status" value="1"/>
</dbReference>
<dbReference type="AlphaFoldDB" id="A0A4V3BLM5"/>
<comment type="catalytic activity">
    <reaction evidence="1 7">
        <text>an S-(2-hydroxyacyl)glutathione + H2O = a 2-hydroxy carboxylate + glutathione + H(+)</text>
        <dbReference type="Rhea" id="RHEA:21864"/>
        <dbReference type="ChEBI" id="CHEBI:15377"/>
        <dbReference type="ChEBI" id="CHEBI:15378"/>
        <dbReference type="ChEBI" id="CHEBI:57925"/>
        <dbReference type="ChEBI" id="CHEBI:58896"/>
        <dbReference type="ChEBI" id="CHEBI:71261"/>
        <dbReference type="EC" id="3.1.2.6"/>
    </reaction>
</comment>
<dbReference type="HAMAP" id="MF_01374">
    <property type="entry name" value="Glyoxalase_2"/>
    <property type="match status" value="1"/>
</dbReference>
<dbReference type="SMART" id="SM00849">
    <property type="entry name" value="Lactamase_B"/>
    <property type="match status" value="1"/>
</dbReference>
<feature type="binding site" evidence="7">
    <location>
        <position position="142"/>
    </location>
    <ligand>
        <name>Zn(2+)</name>
        <dbReference type="ChEBI" id="CHEBI:29105"/>
        <label>2</label>
    </ligand>
</feature>
<comment type="similarity">
    <text evidence="3 7">Belongs to the metallo-beta-lactamase superfamily. Glyoxalase II family.</text>
</comment>
<dbReference type="InterPro" id="IPR032282">
    <property type="entry name" value="HAGH_C"/>
</dbReference>
<dbReference type="InterPro" id="IPR017782">
    <property type="entry name" value="Hydroxyacylglutathione_Hdrlase"/>
</dbReference>
<dbReference type="EMBL" id="SNVV01000021">
    <property type="protein sequence ID" value="TDN47232.1"/>
    <property type="molecule type" value="Genomic_DNA"/>
</dbReference>
<dbReference type="GO" id="GO:0019243">
    <property type="term" value="P:methylglyoxal catabolic process to D-lactate via S-lactoyl-glutathione"/>
    <property type="evidence" value="ECO:0007669"/>
    <property type="project" value="UniProtKB-UniRule"/>
</dbReference>
<evidence type="ECO:0000313" key="10">
    <source>
        <dbReference type="Proteomes" id="UP000295129"/>
    </source>
</evidence>
<evidence type="ECO:0000256" key="2">
    <source>
        <dbReference type="ARBA" id="ARBA00004963"/>
    </source>
</evidence>
<comment type="caution">
    <text evidence="9">The sequence shown here is derived from an EMBL/GenBank/DDBJ whole genome shotgun (WGS) entry which is preliminary data.</text>
</comment>
<feature type="binding site" evidence="7">
    <location>
        <position position="64"/>
    </location>
    <ligand>
        <name>Zn(2+)</name>
        <dbReference type="ChEBI" id="CHEBI:29105"/>
        <label>1</label>
    </ligand>
</feature>
<dbReference type="PANTHER" id="PTHR43705">
    <property type="entry name" value="HYDROXYACYLGLUTATHIONE HYDROLASE"/>
    <property type="match status" value="1"/>
</dbReference>
<keyword evidence="4 7" id="KW-0479">Metal-binding</keyword>
<comment type="cofactor">
    <cofactor evidence="7">
        <name>Zn(2+)</name>
        <dbReference type="ChEBI" id="CHEBI:29105"/>
    </cofactor>
    <text evidence="7">Binds 2 Zn(2+) ions per subunit.</text>
</comment>
<dbReference type="Proteomes" id="UP000295129">
    <property type="component" value="Unassembled WGS sequence"/>
</dbReference>
<dbReference type="PIRSF" id="PIRSF005457">
    <property type="entry name" value="Glx"/>
    <property type="match status" value="1"/>
</dbReference>
<dbReference type="EC" id="3.1.2.6" evidence="7"/>
<keyword evidence="6 7" id="KW-0862">Zinc</keyword>